<dbReference type="SUPFAM" id="SSF53474">
    <property type="entry name" value="alpha/beta-Hydrolases"/>
    <property type="match status" value="1"/>
</dbReference>
<protein>
    <submittedName>
        <fullName evidence="1">Alpha-beta hydrolase superfamily lysophospholipase</fullName>
    </submittedName>
</protein>
<dbReference type="Proteomes" id="UP000294927">
    <property type="component" value="Unassembled WGS sequence"/>
</dbReference>
<dbReference type="GO" id="GO:0016787">
    <property type="term" value="F:hydrolase activity"/>
    <property type="evidence" value="ECO:0007669"/>
    <property type="project" value="UniProtKB-KW"/>
</dbReference>
<reference evidence="1 2" key="1">
    <citation type="submission" date="2019-03" db="EMBL/GenBank/DDBJ databases">
        <title>Genomic Encyclopedia of Archaeal and Bacterial Type Strains, Phase II (KMG-II): from individual species to whole genera.</title>
        <authorList>
            <person name="Goeker M."/>
        </authorList>
    </citation>
    <scope>NUCLEOTIDE SEQUENCE [LARGE SCALE GENOMIC DNA]</scope>
    <source>
        <strain evidence="1 2">DSM 45499</strain>
    </source>
</reference>
<accession>A0A4R7VFI9</accession>
<comment type="caution">
    <text evidence="1">The sequence shown here is derived from an EMBL/GenBank/DDBJ whole genome shotgun (WGS) entry which is preliminary data.</text>
</comment>
<dbReference type="Gene3D" id="3.40.50.1820">
    <property type="entry name" value="alpha/beta hydrolase"/>
    <property type="match status" value="1"/>
</dbReference>
<evidence type="ECO:0000313" key="2">
    <source>
        <dbReference type="Proteomes" id="UP000294927"/>
    </source>
</evidence>
<dbReference type="InterPro" id="IPR029058">
    <property type="entry name" value="AB_hydrolase_fold"/>
</dbReference>
<dbReference type="EMBL" id="SOCP01000009">
    <property type="protein sequence ID" value="TDV48013.1"/>
    <property type="molecule type" value="Genomic_DNA"/>
</dbReference>
<keyword evidence="1" id="KW-0378">Hydrolase</keyword>
<name>A0A4R7VFI9_9PSEU</name>
<evidence type="ECO:0000313" key="1">
    <source>
        <dbReference type="EMBL" id="TDV48013.1"/>
    </source>
</evidence>
<sequence>MHGLGSTFDQNWRRPGWVDVLVSEGVIPRPVRLPGHGGAPVDGSAADAVLAAAGDEPTAAAGFSAGAVAVLAAAAREPHRFTRLAVLGVGDRVLDPAPGRATALAAALRGPAEPEDIGHRTFWRMIAGNGNDRHEVASYLESAPRGVPEDGLRQITCPVLVVIGDRDTAMPAQGLVDALPDARLVVLRGVDHFATVSALAAMDAVTRFLASR</sequence>
<gene>
    <name evidence="1" type="ORF">CLV71_109257</name>
</gene>
<proteinExistence type="predicted"/>
<keyword evidence="2" id="KW-1185">Reference proteome</keyword>
<organism evidence="1 2">
    <name type="scientific">Actinophytocola oryzae</name>
    <dbReference type="NCBI Taxonomy" id="502181"/>
    <lineage>
        <taxon>Bacteria</taxon>
        <taxon>Bacillati</taxon>
        <taxon>Actinomycetota</taxon>
        <taxon>Actinomycetes</taxon>
        <taxon>Pseudonocardiales</taxon>
        <taxon>Pseudonocardiaceae</taxon>
    </lineage>
</organism>
<dbReference type="AlphaFoldDB" id="A0A4R7VFI9"/>